<evidence type="ECO:0000313" key="4">
    <source>
        <dbReference type="Proteomes" id="UP000013827"/>
    </source>
</evidence>
<dbReference type="SUPFAM" id="SSF51197">
    <property type="entry name" value="Clavaminate synthase-like"/>
    <property type="match status" value="1"/>
</dbReference>
<dbReference type="InterPro" id="IPR003347">
    <property type="entry name" value="JmjC_dom"/>
</dbReference>
<dbReference type="PaxDb" id="2903-EOD26550"/>
<dbReference type="PANTHER" id="PTHR12461:SF99">
    <property type="entry name" value="BIFUNCTIONAL PEPTIDASE AND (3S)-LYSYL HYDROXYLASE JMJD7"/>
    <property type="match status" value="1"/>
</dbReference>
<feature type="domain" description="JmjC" evidence="2">
    <location>
        <begin position="257"/>
        <end position="453"/>
    </location>
</feature>
<organism evidence="3 4">
    <name type="scientific">Emiliania huxleyi (strain CCMP1516)</name>
    <dbReference type="NCBI Taxonomy" id="280463"/>
    <lineage>
        <taxon>Eukaryota</taxon>
        <taxon>Haptista</taxon>
        <taxon>Haptophyta</taxon>
        <taxon>Prymnesiophyceae</taxon>
        <taxon>Isochrysidales</taxon>
        <taxon>Noelaerhabdaceae</taxon>
        <taxon>Emiliania</taxon>
    </lineage>
</organism>
<feature type="region of interest" description="Disordered" evidence="1">
    <location>
        <begin position="192"/>
        <end position="248"/>
    </location>
</feature>
<dbReference type="RefSeq" id="XP_005778979.1">
    <property type="nucleotide sequence ID" value="XM_005778922.1"/>
</dbReference>
<feature type="region of interest" description="Disordered" evidence="1">
    <location>
        <begin position="1"/>
        <end position="69"/>
    </location>
</feature>
<dbReference type="PANTHER" id="PTHR12461">
    <property type="entry name" value="HYPOXIA-INDUCIBLE FACTOR 1 ALPHA INHIBITOR-RELATED"/>
    <property type="match status" value="1"/>
</dbReference>
<dbReference type="GeneID" id="17272096"/>
<dbReference type="InterPro" id="IPR041667">
    <property type="entry name" value="Cupin_8"/>
</dbReference>
<dbReference type="eggNOG" id="KOG2508">
    <property type="taxonomic scope" value="Eukaryota"/>
</dbReference>
<sequence>MCSGSGTGDGGEDAGHVSRLQQQQHSAPGSEEEEEAEEEAAAEEAAASSEEAPACEEEEEAAEEAPACEEADPLCSLALSSPVPRPAGGVPRLDATSWPRDPALAAAQFDALRRRRQPVVLSGCVGHWPALRCWSHAYLRKALGDKLVHVACTPDGLGDAVTRTASGEQVFVKPHEAEMPFSAFVDLIETPLQPATRGGGGADGRSGGADGRSGGAEGDSGGEEGGSDGSWRGGGGGGAGGGGCGATGDRRAGRPVVYASHQNSSLRTEFEPLWRDVDLSLAWADAAFGAPPAATNFWMGEDAARTTVHADLFDNLYVVVRGRKRFALLPPQEGLLLPPQEGRALRRRPYPAATYREGAAEGTATDRTAAAAGRGVLRAELDEPTSEEMWSAVDLEDEGSAAEVRPLRVEVSAGELLYLPALWWHAVSQRADGPRESTIAVNYWYEPQGSSET</sequence>
<dbReference type="PROSITE" id="PS51184">
    <property type="entry name" value="JMJC"/>
    <property type="match status" value="1"/>
</dbReference>
<feature type="compositionally biased region" description="Gly residues" evidence="1">
    <location>
        <begin position="197"/>
        <end position="219"/>
    </location>
</feature>
<protein>
    <recommendedName>
        <fullName evidence="2">JmjC domain-containing protein</fullName>
    </recommendedName>
</protein>
<evidence type="ECO:0000313" key="3">
    <source>
        <dbReference type="EnsemblProtists" id="EOD26550"/>
    </source>
</evidence>
<dbReference type="AlphaFoldDB" id="A0A0D3JSR5"/>
<dbReference type="Gene3D" id="2.60.120.10">
    <property type="entry name" value="Jelly Rolls"/>
    <property type="match status" value="2"/>
</dbReference>
<evidence type="ECO:0000259" key="2">
    <source>
        <dbReference type="PROSITE" id="PS51184"/>
    </source>
</evidence>
<proteinExistence type="predicted"/>
<dbReference type="Proteomes" id="UP000013827">
    <property type="component" value="Unassembled WGS sequence"/>
</dbReference>
<dbReference type="OMA" id="YWHDMEF"/>
<dbReference type="EnsemblProtists" id="EOD26550">
    <property type="protein sequence ID" value="EOD26550"/>
    <property type="gene ID" value="EMIHUDRAFT_435100"/>
</dbReference>
<dbReference type="InterPro" id="IPR014710">
    <property type="entry name" value="RmlC-like_jellyroll"/>
</dbReference>
<dbReference type="HOGENOM" id="CLU_016785_6_0_1"/>
<feature type="compositionally biased region" description="Acidic residues" evidence="1">
    <location>
        <begin position="30"/>
        <end position="42"/>
    </location>
</feature>
<feature type="compositionally biased region" description="Acidic residues" evidence="1">
    <location>
        <begin position="53"/>
        <end position="69"/>
    </location>
</feature>
<accession>A0A0D3JSR5</accession>
<reference evidence="4" key="1">
    <citation type="journal article" date="2013" name="Nature">
        <title>Pan genome of the phytoplankton Emiliania underpins its global distribution.</title>
        <authorList>
            <person name="Read B.A."/>
            <person name="Kegel J."/>
            <person name="Klute M.J."/>
            <person name="Kuo A."/>
            <person name="Lefebvre S.C."/>
            <person name="Maumus F."/>
            <person name="Mayer C."/>
            <person name="Miller J."/>
            <person name="Monier A."/>
            <person name="Salamov A."/>
            <person name="Young J."/>
            <person name="Aguilar M."/>
            <person name="Claverie J.M."/>
            <person name="Frickenhaus S."/>
            <person name="Gonzalez K."/>
            <person name="Herman E.K."/>
            <person name="Lin Y.C."/>
            <person name="Napier J."/>
            <person name="Ogata H."/>
            <person name="Sarno A.F."/>
            <person name="Shmutz J."/>
            <person name="Schroeder D."/>
            <person name="de Vargas C."/>
            <person name="Verret F."/>
            <person name="von Dassow P."/>
            <person name="Valentin K."/>
            <person name="Van de Peer Y."/>
            <person name="Wheeler G."/>
            <person name="Dacks J.B."/>
            <person name="Delwiche C.F."/>
            <person name="Dyhrman S.T."/>
            <person name="Glockner G."/>
            <person name="John U."/>
            <person name="Richards T."/>
            <person name="Worden A.Z."/>
            <person name="Zhang X."/>
            <person name="Grigoriev I.V."/>
            <person name="Allen A.E."/>
            <person name="Bidle K."/>
            <person name="Borodovsky M."/>
            <person name="Bowler C."/>
            <person name="Brownlee C."/>
            <person name="Cock J.M."/>
            <person name="Elias M."/>
            <person name="Gladyshev V.N."/>
            <person name="Groth M."/>
            <person name="Guda C."/>
            <person name="Hadaegh A."/>
            <person name="Iglesias-Rodriguez M.D."/>
            <person name="Jenkins J."/>
            <person name="Jones B.M."/>
            <person name="Lawson T."/>
            <person name="Leese F."/>
            <person name="Lindquist E."/>
            <person name="Lobanov A."/>
            <person name="Lomsadze A."/>
            <person name="Malik S.B."/>
            <person name="Marsh M.E."/>
            <person name="Mackinder L."/>
            <person name="Mock T."/>
            <person name="Mueller-Roeber B."/>
            <person name="Pagarete A."/>
            <person name="Parker M."/>
            <person name="Probert I."/>
            <person name="Quesneville H."/>
            <person name="Raines C."/>
            <person name="Rensing S.A."/>
            <person name="Riano-Pachon D.M."/>
            <person name="Richier S."/>
            <person name="Rokitta S."/>
            <person name="Shiraiwa Y."/>
            <person name="Soanes D.M."/>
            <person name="van der Giezen M."/>
            <person name="Wahlund T.M."/>
            <person name="Williams B."/>
            <person name="Wilson W."/>
            <person name="Wolfe G."/>
            <person name="Wurch L.L."/>
        </authorList>
    </citation>
    <scope>NUCLEOTIDE SEQUENCE</scope>
</reference>
<name>A0A0D3JSR5_EMIH1</name>
<dbReference type="Pfam" id="PF13621">
    <property type="entry name" value="Cupin_8"/>
    <property type="match status" value="1"/>
</dbReference>
<reference evidence="3" key="2">
    <citation type="submission" date="2024-10" db="UniProtKB">
        <authorList>
            <consortium name="EnsemblProtists"/>
        </authorList>
    </citation>
    <scope>IDENTIFICATION</scope>
</reference>
<feature type="compositionally biased region" description="Gly residues" evidence="1">
    <location>
        <begin position="227"/>
        <end position="246"/>
    </location>
</feature>
<dbReference type="KEGG" id="ehx:EMIHUDRAFT_435100"/>
<keyword evidence="4" id="KW-1185">Reference proteome</keyword>
<dbReference type="SMART" id="SM00558">
    <property type="entry name" value="JmjC"/>
    <property type="match status" value="1"/>
</dbReference>
<evidence type="ECO:0000256" key="1">
    <source>
        <dbReference type="SAM" id="MobiDB-lite"/>
    </source>
</evidence>
<feature type="compositionally biased region" description="Low complexity" evidence="1">
    <location>
        <begin position="43"/>
        <end position="52"/>
    </location>
</feature>